<proteinExistence type="predicted"/>
<sequence length="71" mass="8362">MLPRSMHHLLMYTTFIRLLLSSLLLYQLMLLKSIGQMGVNYSSKFYFSKIIQLSPIIKFLSFGSKWVQVLF</sequence>
<protein>
    <submittedName>
        <fullName evidence="1">Uncharacterized protein</fullName>
    </submittedName>
</protein>
<reference evidence="1" key="1">
    <citation type="submission" date="2018-02" db="EMBL/GenBank/DDBJ databases">
        <title>Rhizophora mucronata_Transcriptome.</title>
        <authorList>
            <person name="Meera S.P."/>
            <person name="Sreeshan A."/>
            <person name="Augustine A."/>
        </authorList>
    </citation>
    <scope>NUCLEOTIDE SEQUENCE</scope>
    <source>
        <tissue evidence="1">Leaf</tissue>
    </source>
</reference>
<evidence type="ECO:0000313" key="1">
    <source>
        <dbReference type="EMBL" id="MBX21041.1"/>
    </source>
</evidence>
<name>A0A2P2LSU4_RHIMU</name>
<organism evidence="1">
    <name type="scientific">Rhizophora mucronata</name>
    <name type="common">Asiatic mangrove</name>
    <dbReference type="NCBI Taxonomy" id="61149"/>
    <lineage>
        <taxon>Eukaryota</taxon>
        <taxon>Viridiplantae</taxon>
        <taxon>Streptophyta</taxon>
        <taxon>Embryophyta</taxon>
        <taxon>Tracheophyta</taxon>
        <taxon>Spermatophyta</taxon>
        <taxon>Magnoliopsida</taxon>
        <taxon>eudicotyledons</taxon>
        <taxon>Gunneridae</taxon>
        <taxon>Pentapetalae</taxon>
        <taxon>rosids</taxon>
        <taxon>fabids</taxon>
        <taxon>Malpighiales</taxon>
        <taxon>Rhizophoraceae</taxon>
        <taxon>Rhizophora</taxon>
    </lineage>
</organism>
<dbReference type="EMBL" id="GGEC01040557">
    <property type="protein sequence ID" value="MBX21041.1"/>
    <property type="molecule type" value="Transcribed_RNA"/>
</dbReference>
<accession>A0A2P2LSU4</accession>
<dbReference type="AlphaFoldDB" id="A0A2P2LSU4"/>